<dbReference type="EMBL" id="MT145004">
    <property type="protein sequence ID" value="QJI02470.1"/>
    <property type="molecule type" value="Genomic_DNA"/>
</dbReference>
<proteinExistence type="predicted"/>
<sequence length="50" mass="6007">MKIEINGDKSNDYKEYCLQFYFEKNYCILVAGLEKKDLTSIKKLIEKELR</sequence>
<evidence type="ECO:0000313" key="2">
    <source>
        <dbReference type="EMBL" id="QJI02470.1"/>
    </source>
</evidence>
<dbReference type="EMBL" id="MT144348">
    <property type="protein sequence ID" value="QJA52546.1"/>
    <property type="molecule type" value="Genomic_DNA"/>
</dbReference>
<accession>A0A6H1ZX83</accession>
<name>A0A6H1ZX83_9ZZZZ</name>
<reference evidence="1" key="1">
    <citation type="submission" date="2020-03" db="EMBL/GenBank/DDBJ databases">
        <title>The deep terrestrial virosphere.</title>
        <authorList>
            <person name="Holmfeldt K."/>
            <person name="Nilsson E."/>
            <person name="Simone D."/>
            <person name="Lopez-Fernandez M."/>
            <person name="Wu X."/>
            <person name="de Brujin I."/>
            <person name="Lundin D."/>
            <person name="Andersson A."/>
            <person name="Bertilsson S."/>
            <person name="Dopson M."/>
        </authorList>
    </citation>
    <scope>NUCLEOTIDE SEQUENCE</scope>
    <source>
        <strain evidence="1">TM448A02797</strain>
        <strain evidence="2">TM448B03261</strain>
    </source>
</reference>
<dbReference type="AlphaFoldDB" id="A0A6H1ZX83"/>
<gene>
    <name evidence="1" type="ORF">TM448A02797_0013</name>
    <name evidence="2" type="ORF">TM448B03261_0009</name>
</gene>
<protein>
    <submittedName>
        <fullName evidence="1">Uncharacterized protein</fullName>
    </submittedName>
</protein>
<organism evidence="1">
    <name type="scientific">viral metagenome</name>
    <dbReference type="NCBI Taxonomy" id="1070528"/>
    <lineage>
        <taxon>unclassified sequences</taxon>
        <taxon>metagenomes</taxon>
        <taxon>organismal metagenomes</taxon>
    </lineage>
</organism>
<evidence type="ECO:0000313" key="1">
    <source>
        <dbReference type="EMBL" id="QJA52546.1"/>
    </source>
</evidence>